<dbReference type="SMART" id="SM01152">
    <property type="entry name" value="DUF167"/>
    <property type="match status" value="1"/>
</dbReference>
<dbReference type="InterPro" id="IPR003746">
    <property type="entry name" value="DUF167"/>
</dbReference>
<dbReference type="EMBL" id="BMIP01000001">
    <property type="protein sequence ID" value="GGD60104.1"/>
    <property type="molecule type" value="Genomic_DNA"/>
</dbReference>
<gene>
    <name evidence="3" type="ORF">GCM10010990_06930</name>
</gene>
<dbReference type="Pfam" id="PF02594">
    <property type="entry name" value="DUF167"/>
    <property type="match status" value="1"/>
</dbReference>
<dbReference type="SUPFAM" id="SSF69786">
    <property type="entry name" value="YggU-like"/>
    <property type="match status" value="1"/>
</dbReference>
<evidence type="ECO:0000313" key="3">
    <source>
        <dbReference type="EMBL" id="GGD60104.1"/>
    </source>
</evidence>
<sequence>MADGEGRLALRVTPGASRDGLAIEDGRLRARVSVAPEGGKANKAVIRLVGKALGVAPSTITLLRGDTSREKLLQIPD</sequence>
<dbReference type="Gene3D" id="3.30.1200.10">
    <property type="entry name" value="YggU-like"/>
    <property type="match status" value="1"/>
</dbReference>
<comment type="similarity">
    <text evidence="1 2">Belongs to the UPF0235 family.</text>
</comment>
<organism evidence="3 4">
    <name type="scientific">Croceicoccus mobilis</name>
    <dbReference type="NCBI Taxonomy" id="1703339"/>
    <lineage>
        <taxon>Bacteria</taxon>
        <taxon>Pseudomonadati</taxon>
        <taxon>Pseudomonadota</taxon>
        <taxon>Alphaproteobacteria</taxon>
        <taxon>Sphingomonadales</taxon>
        <taxon>Erythrobacteraceae</taxon>
        <taxon>Croceicoccus</taxon>
    </lineage>
</organism>
<comment type="caution">
    <text evidence="3">The sequence shown here is derived from an EMBL/GenBank/DDBJ whole genome shotgun (WGS) entry which is preliminary data.</text>
</comment>
<proteinExistence type="inferred from homology"/>
<dbReference type="Proteomes" id="UP000612349">
    <property type="component" value="Unassembled WGS sequence"/>
</dbReference>
<evidence type="ECO:0000256" key="1">
    <source>
        <dbReference type="ARBA" id="ARBA00010364"/>
    </source>
</evidence>
<evidence type="ECO:0000256" key="2">
    <source>
        <dbReference type="HAMAP-Rule" id="MF_00634"/>
    </source>
</evidence>
<dbReference type="AlphaFoldDB" id="A0A916YU40"/>
<dbReference type="InterPro" id="IPR036591">
    <property type="entry name" value="YggU-like_sf"/>
</dbReference>
<name>A0A916YU40_9SPHN</name>
<dbReference type="HAMAP" id="MF_00634">
    <property type="entry name" value="UPF0235"/>
    <property type="match status" value="1"/>
</dbReference>
<evidence type="ECO:0000313" key="4">
    <source>
        <dbReference type="Proteomes" id="UP000612349"/>
    </source>
</evidence>
<dbReference type="NCBIfam" id="TIGR00251">
    <property type="entry name" value="DUF167 family protein"/>
    <property type="match status" value="1"/>
</dbReference>
<reference evidence="3" key="2">
    <citation type="submission" date="2020-09" db="EMBL/GenBank/DDBJ databases">
        <authorList>
            <person name="Sun Q."/>
            <person name="Zhou Y."/>
        </authorList>
    </citation>
    <scope>NUCLEOTIDE SEQUENCE</scope>
    <source>
        <strain evidence="3">CGMCC 1.15360</strain>
    </source>
</reference>
<keyword evidence="4" id="KW-1185">Reference proteome</keyword>
<reference evidence="3" key="1">
    <citation type="journal article" date="2014" name="Int. J. Syst. Evol. Microbiol.">
        <title>Complete genome sequence of Corynebacterium casei LMG S-19264T (=DSM 44701T), isolated from a smear-ripened cheese.</title>
        <authorList>
            <consortium name="US DOE Joint Genome Institute (JGI-PGF)"/>
            <person name="Walter F."/>
            <person name="Albersmeier A."/>
            <person name="Kalinowski J."/>
            <person name="Ruckert C."/>
        </authorList>
    </citation>
    <scope>NUCLEOTIDE SEQUENCE</scope>
    <source>
        <strain evidence="3">CGMCC 1.15360</strain>
    </source>
</reference>
<accession>A0A916YU40</accession>
<protein>
    <recommendedName>
        <fullName evidence="2">UPF0235 protein GCM10010990_06930</fullName>
    </recommendedName>
</protein>